<reference evidence="1 2" key="1">
    <citation type="journal article" date="2023" name="Sci. Data">
        <title>Genome assembly of the Korean intertidal mud-creeper Batillaria attramentaria.</title>
        <authorList>
            <person name="Patra A.K."/>
            <person name="Ho P.T."/>
            <person name="Jun S."/>
            <person name="Lee S.J."/>
            <person name="Kim Y."/>
            <person name="Won Y.J."/>
        </authorList>
    </citation>
    <scope>NUCLEOTIDE SEQUENCE [LARGE SCALE GENOMIC DNA]</scope>
    <source>
        <strain evidence="1">Wonlab-2016</strain>
    </source>
</reference>
<sequence length="129" mass="14103">MPNLSKVSNRIDLPLSWSTDVVVCQTAQAEGCPDYGLFRDCTITQVAHVDNSAGLALSRSAPPYSLDQSSSAERGGAYGTIYIFCARAAVLPKSVGLMVSHWFYKADFGCKRLEIRLREFLTSLMCNAC</sequence>
<evidence type="ECO:0000313" key="1">
    <source>
        <dbReference type="EMBL" id="KAK7479485.1"/>
    </source>
</evidence>
<dbReference type="AlphaFoldDB" id="A0ABD0JY42"/>
<dbReference type="Proteomes" id="UP001519460">
    <property type="component" value="Unassembled WGS sequence"/>
</dbReference>
<evidence type="ECO:0000313" key="2">
    <source>
        <dbReference type="Proteomes" id="UP001519460"/>
    </source>
</evidence>
<comment type="caution">
    <text evidence="1">The sequence shown here is derived from an EMBL/GenBank/DDBJ whole genome shotgun (WGS) entry which is preliminary data.</text>
</comment>
<organism evidence="1 2">
    <name type="scientific">Batillaria attramentaria</name>
    <dbReference type="NCBI Taxonomy" id="370345"/>
    <lineage>
        <taxon>Eukaryota</taxon>
        <taxon>Metazoa</taxon>
        <taxon>Spiralia</taxon>
        <taxon>Lophotrochozoa</taxon>
        <taxon>Mollusca</taxon>
        <taxon>Gastropoda</taxon>
        <taxon>Caenogastropoda</taxon>
        <taxon>Sorbeoconcha</taxon>
        <taxon>Cerithioidea</taxon>
        <taxon>Batillariidae</taxon>
        <taxon>Batillaria</taxon>
    </lineage>
</organism>
<dbReference type="EMBL" id="JACVVK020000302">
    <property type="protein sequence ID" value="KAK7479485.1"/>
    <property type="molecule type" value="Genomic_DNA"/>
</dbReference>
<accession>A0ABD0JY42</accession>
<gene>
    <name evidence="1" type="ORF">BaRGS_00029301</name>
</gene>
<proteinExistence type="predicted"/>
<name>A0ABD0JY42_9CAEN</name>
<protein>
    <submittedName>
        <fullName evidence="1">Uncharacterized protein</fullName>
    </submittedName>
</protein>
<keyword evidence="2" id="KW-1185">Reference proteome</keyword>